<organism evidence="4 5">
    <name type="scientific">Bdellovibrio reynosensis</name>
    <dbReference type="NCBI Taxonomy" id="2835041"/>
    <lineage>
        <taxon>Bacteria</taxon>
        <taxon>Pseudomonadati</taxon>
        <taxon>Bdellovibrionota</taxon>
        <taxon>Bdellovibrionia</taxon>
        <taxon>Bdellovibrionales</taxon>
        <taxon>Pseudobdellovibrionaceae</taxon>
        <taxon>Bdellovibrio</taxon>
    </lineage>
</organism>
<name>A0ABY4C9H5_9BACT</name>
<evidence type="ECO:0000313" key="5">
    <source>
        <dbReference type="Proteomes" id="UP000830116"/>
    </source>
</evidence>
<evidence type="ECO:0000256" key="2">
    <source>
        <dbReference type="SAM" id="SignalP"/>
    </source>
</evidence>
<evidence type="ECO:0000313" key="4">
    <source>
        <dbReference type="EMBL" id="UOF01518.1"/>
    </source>
</evidence>
<dbReference type="RefSeq" id="WP_243537958.1">
    <property type="nucleotide sequence ID" value="NZ_CP093442.1"/>
</dbReference>
<dbReference type="EMBL" id="CP093442">
    <property type="protein sequence ID" value="UOF01518.1"/>
    <property type="molecule type" value="Genomic_DNA"/>
</dbReference>
<feature type="compositionally biased region" description="Polar residues" evidence="1">
    <location>
        <begin position="32"/>
        <end position="50"/>
    </location>
</feature>
<dbReference type="Gene3D" id="3.60.21.10">
    <property type="match status" value="1"/>
</dbReference>
<feature type="domain" description="Calcineurin-like phosphoesterase" evidence="3">
    <location>
        <begin position="70"/>
        <end position="290"/>
    </location>
</feature>
<dbReference type="InterPro" id="IPR004843">
    <property type="entry name" value="Calcineurin-like_PHP"/>
</dbReference>
<dbReference type="PROSITE" id="PS51257">
    <property type="entry name" value="PROKAR_LIPOPROTEIN"/>
    <property type="match status" value="1"/>
</dbReference>
<keyword evidence="2" id="KW-0732">Signal</keyword>
<sequence length="374" mass="41453">MRKINQKIIAPIAGLMFVLSVSACAPASDTIESTNLNNNLPTDGNDTSSAPVTEPTTPTDPDLNVSHSAMKFHAFGDMNVNVNGDYSSHTPATVKSMIARDPAVILGMGDYIDGEKSSLSDSTYTRMWSVFTKKVSSLMDTAHVPFAPTPGNHDAYYAQERKIYSQHWKKNTPNVQYVDDSNYPFYYSFLREDVFFVSLDDANYAKLKNRTEQLNWLKKQLTSDTAKKARARVVYGHIPLYSIVSSKANSSTVYQNGVLSGERKTNGSFTLEAMLLENKVDLVLFGHSHGFYSGHYTYPDGKKLRVVSLPCAGGSQRYIVGTSIKTPHGFVEVSIAETNELKVRYFNSAGTEQNLSSLPSSITLDSKNRVIYKR</sequence>
<dbReference type="InterPro" id="IPR029052">
    <property type="entry name" value="Metallo-depent_PP-like"/>
</dbReference>
<dbReference type="SUPFAM" id="SSF56300">
    <property type="entry name" value="Metallo-dependent phosphatases"/>
    <property type="match status" value="1"/>
</dbReference>
<protein>
    <submittedName>
        <fullName evidence="4">Metallophosphoesterase</fullName>
    </submittedName>
</protein>
<dbReference type="Proteomes" id="UP000830116">
    <property type="component" value="Chromosome"/>
</dbReference>
<accession>A0ABY4C9H5</accession>
<reference evidence="4" key="1">
    <citation type="submission" date="2022-03" db="EMBL/GenBank/DDBJ databases">
        <title>Genome Identification and Characterization of new species Bdellovibrio reynosense LBG001 sp. nov. from a Mexico soil sample.</title>
        <authorList>
            <person name="Camilli A."/>
            <person name="Ajao Y."/>
            <person name="Guo X."/>
        </authorList>
    </citation>
    <scope>NUCLEOTIDE SEQUENCE</scope>
    <source>
        <strain evidence="4">LBG001</strain>
    </source>
</reference>
<feature type="signal peptide" evidence="2">
    <location>
        <begin position="1"/>
        <end position="27"/>
    </location>
</feature>
<feature type="chain" id="PRO_5047272317" evidence="2">
    <location>
        <begin position="28"/>
        <end position="374"/>
    </location>
</feature>
<evidence type="ECO:0000259" key="3">
    <source>
        <dbReference type="Pfam" id="PF00149"/>
    </source>
</evidence>
<dbReference type="Pfam" id="PF00149">
    <property type="entry name" value="Metallophos"/>
    <property type="match status" value="1"/>
</dbReference>
<gene>
    <name evidence="4" type="ORF">MNR06_00940</name>
</gene>
<dbReference type="PANTHER" id="PTHR45867:SF3">
    <property type="entry name" value="ACID PHOSPHATASE TYPE 7"/>
    <property type="match status" value="1"/>
</dbReference>
<keyword evidence="5" id="KW-1185">Reference proteome</keyword>
<feature type="region of interest" description="Disordered" evidence="1">
    <location>
        <begin position="32"/>
        <end position="65"/>
    </location>
</feature>
<evidence type="ECO:0000256" key="1">
    <source>
        <dbReference type="SAM" id="MobiDB-lite"/>
    </source>
</evidence>
<dbReference type="PANTHER" id="PTHR45867">
    <property type="entry name" value="PURPLE ACID PHOSPHATASE"/>
    <property type="match status" value="1"/>
</dbReference>
<feature type="compositionally biased region" description="Low complexity" evidence="1">
    <location>
        <begin position="51"/>
        <end position="62"/>
    </location>
</feature>
<proteinExistence type="predicted"/>